<feature type="region of interest" description="Disordered" evidence="1">
    <location>
        <begin position="37"/>
        <end position="58"/>
    </location>
</feature>
<reference evidence="2 3" key="1">
    <citation type="submission" date="2024-05" db="EMBL/GenBank/DDBJ databases">
        <authorList>
            <person name="Wallberg A."/>
        </authorList>
    </citation>
    <scope>NUCLEOTIDE SEQUENCE [LARGE SCALE GENOMIC DNA]</scope>
</reference>
<gene>
    <name evidence="2" type="ORF">MNOR_LOCUS37681</name>
</gene>
<dbReference type="Proteomes" id="UP001497623">
    <property type="component" value="Unassembled WGS sequence"/>
</dbReference>
<evidence type="ECO:0000313" key="3">
    <source>
        <dbReference type="Proteomes" id="UP001497623"/>
    </source>
</evidence>
<dbReference type="EMBL" id="CAXKWB010078289">
    <property type="protein sequence ID" value="CAL4202458.1"/>
    <property type="molecule type" value="Genomic_DNA"/>
</dbReference>
<keyword evidence="3" id="KW-1185">Reference proteome</keyword>
<evidence type="ECO:0000313" key="2">
    <source>
        <dbReference type="EMBL" id="CAL4202458.1"/>
    </source>
</evidence>
<sequence length="143" mass="14764">MSGFKVGLGLRRRNRAAGAGGADSGASGGGCGGLGAMESVVEGGGTTRDTGPASLSHGDTRASAALLVANKFMAPAATGLGSGNGANTNAFKGINNITVPNVKLRKFRKYDTFIWHREPHKELLQAITNPDKPLNRLRSLNSM</sequence>
<name>A0AAV2SKR2_MEGNR</name>
<comment type="caution">
    <text evidence="2">The sequence shown here is derived from an EMBL/GenBank/DDBJ whole genome shotgun (WGS) entry which is preliminary data.</text>
</comment>
<evidence type="ECO:0000256" key="1">
    <source>
        <dbReference type="SAM" id="MobiDB-lite"/>
    </source>
</evidence>
<proteinExistence type="predicted"/>
<organism evidence="2 3">
    <name type="scientific">Meganyctiphanes norvegica</name>
    <name type="common">Northern krill</name>
    <name type="synonym">Thysanopoda norvegica</name>
    <dbReference type="NCBI Taxonomy" id="48144"/>
    <lineage>
        <taxon>Eukaryota</taxon>
        <taxon>Metazoa</taxon>
        <taxon>Ecdysozoa</taxon>
        <taxon>Arthropoda</taxon>
        <taxon>Crustacea</taxon>
        <taxon>Multicrustacea</taxon>
        <taxon>Malacostraca</taxon>
        <taxon>Eumalacostraca</taxon>
        <taxon>Eucarida</taxon>
        <taxon>Euphausiacea</taxon>
        <taxon>Euphausiidae</taxon>
        <taxon>Meganyctiphanes</taxon>
    </lineage>
</organism>
<accession>A0AAV2SKR2</accession>
<protein>
    <submittedName>
        <fullName evidence="2">Uncharacterized protein</fullName>
    </submittedName>
</protein>
<dbReference type="AlphaFoldDB" id="A0AAV2SKR2"/>